<protein>
    <recommendedName>
        <fullName evidence="5">Transglutaminase-like superfamily protein</fullName>
    </recommendedName>
</protein>
<accession>A0AAW3JV30</accession>
<feature type="domain" description="BIG2" evidence="2">
    <location>
        <begin position="206"/>
        <end position="280"/>
    </location>
</feature>
<dbReference type="Proteomes" id="UP000050833">
    <property type="component" value="Unassembled WGS sequence"/>
</dbReference>
<dbReference type="SUPFAM" id="SSF54001">
    <property type="entry name" value="Cysteine proteinases"/>
    <property type="match status" value="1"/>
</dbReference>
<comment type="caution">
    <text evidence="3">The sequence shown here is derived from an EMBL/GenBank/DDBJ whole genome shotgun (WGS) entry which is preliminary data.</text>
</comment>
<dbReference type="SMART" id="SM00460">
    <property type="entry name" value="TGc"/>
    <property type="match status" value="1"/>
</dbReference>
<dbReference type="InterPro" id="IPR003343">
    <property type="entry name" value="Big_2"/>
</dbReference>
<dbReference type="GO" id="GO:0005737">
    <property type="term" value="C:cytoplasm"/>
    <property type="evidence" value="ECO:0007669"/>
    <property type="project" value="TreeGrafter"/>
</dbReference>
<evidence type="ECO:0000313" key="4">
    <source>
        <dbReference type="Proteomes" id="UP000050833"/>
    </source>
</evidence>
<dbReference type="InterPro" id="IPR008964">
    <property type="entry name" value="Invasin/intimin_cell_adhesion"/>
</dbReference>
<organism evidence="3 4">
    <name type="scientific">Butyribacter intestini</name>
    <dbReference type="NCBI Taxonomy" id="1703332"/>
    <lineage>
        <taxon>Bacteria</taxon>
        <taxon>Bacillati</taxon>
        <taxon>Bacillota</taxon>
        <taxon>Clostridia</taxon>
        <taxon>Lachnospirales</taxon>
        <taxon>Lachnospiraceae</taxon>
        <taxon>Butyribacter</taxon>
    </lineage>
</organism>
<dbReference type="SUPFAM" id="SSF52058">
    <property type="entry name" value="L domain-like"/>
    <property type="match status" value="1"/>
</dbReference>
<dbReference type="Pfam" id="PF01841">
    <property type="entry name" value="Transglut_core"/>
    <property type="match status" value="1"/>
</dbReference>
<keyword evidence="4" id="KW-1185">Reference proteome</keyword>
<dbReference type="SMART" id="SM00635">
    <property type="entry name" value="BID_2"/>
    <property type="match status" value="1"/>
</dbReference>
<name>A0AAW3JV30_9FIRM</name>
<dbReference type="Gene3D" id="3.10.620.30">
    <property type="match status" value="1"/>
</dbReference>
<dbReference type="InterPro" id="IPR002931">
    <property type="entry name" value="Transglutaminase-like"/>
</dbReference>
<evidence type="ECO:0000259" key="2">
    <source>
        <dbReference type="SMART" id="SM00635"/>
    </source>
</evidence>
<gene>
    <name evidence="3" type="ORF">APZ18_04615</name>
</gene>
<feature type="domain" description="Transglutaminase-like" evidence="1">
    <location>
        <begin position="341"/>
        <end position="393"/>
    </location>
</feature>
<dbReference type="InterPro" id="IPR026906">
    <property type="entry name" value="LRR_5"/>
</dbReference>
<dbReference type="InterPro" id="IPR032675">
    <property type="entry name" value="LRR_dom_sf"/>
</dbReference>
<evidence type="ECO:0008006" key="5">
    <source>
        <dbReference type="Google" id="ProtNLM"/>
    </source>
</evidence>
<dbReference type="PANTHER" id="PTHR46333:SF2">
    <property type="entry name" value="CYTOKINESIS PROTEIN 3"/>
    <property type="match status" value="1"/>
</dbReference>
<dbReference type="RefSeq" id="WP_055942013.1">
    <property type="nucleotide sequence ID" value="NZ_JAQDCV010000001.1"/>
</dbReference>
<dbReference type="PANTHER" id="PTHR46333">
    <property type="entry name" value="CYTOKINESIS PROTEIN 3"/>
    <property type="match status" value="1"/>
</dbReference>
<evidence type="ECO:0000313" key="3">
    <source>
        <dbReference type="EMBL" id="KQC86472.1"/>
    </source>
</evidence>
<dbReference type="InterPro" id="IPR038765">
    <property type="entry name" value="Papain-like_cys_pep_sf"/>
</dbReference>
<dbReference type="Gene3D" id="3.80.10.10">
    <property type="entry name" value="Ribonuclease Inhibitor"/>
    <property type="match status" value="1"/>
</dbReference>
<dbReference type="InterPro" id="IPR052557">
    <property type="entry name" value="CAP/Cytokinesis_protein"/>
</dbReference>
<proteinExistence type="predicted"/>
<evidence type="ECO:0000259" key="1">
    <source>
        <dbReference type="SMART" id="SM00460"/>
    </source>
</evidence>
<dbReference type="Gene3D" id="3.40.50.12480">
    <property type="match status" value="1"/>
</dbReference>
<dbReference type="EMBL" id="LLKB01000001">
    <property type="protein sequence ID" value="KQC86472.1"/>
    <property type="molecule type" value="Genomic_DNA"/>
</dbReference>
<dbReference type="Pfam" id="PF02368">
    <property type="entry name" value="Big_2"/>
    <property type="match status" value="1"/>
</dbReference>
<dbReference type="Pfam" id="PF13306">
    <property type="entry name" value="LRR_5"/>
    <property type="match status" value="1"/>
</dbReference>
<sequence length="445" mass="50149">MKFIIYIKERTGLFLMLMVIGVILSYSGKEHASAQNVYVDDQGFYYTENTDGTFNVAAYQGEGGSVTIPERINDGQVVSILDGVFYKNSTITNIYIPDTITTIGIDAFGYCTKLKSVRLPQKLTAIPMECFVYCSSLTKITLPSSCSQIGYNAFSACKNLYQVNVTKNVKSITSSSFTDCNKKRLTIVAPKNSYAVKYAKKYSIMTTTSKATKLSNKSKSMIAKEKFQLYLYNPSKSIKWKSNHSSIASVNSGGKITAKRNGKVTITAICNGKSYSCKITVKAKTNSSTLRVIYKQYVKPGMSDYEKVAAAHKWLIQNVKYDKRLYTTGTVPYVSHTAKGAFKYGVAVCDGYSKAFMTIMEHYNIPCMMVTGGQHAWNLVKIKNKWYHVDCTYDDPIVNWSFNNTHVYKTYFLKTDAYMAKDHTWLKKYFPKAKSTSVDKNYRTK</sequence>
<dbReference type="AlphaFoldDB" id="A0AAW3JV30"/>
<dbReference type="SUPFAM" id="SSF49373">
    <property type="entry name" value="Invasin/intimin cell-adhesion fragments"/>
    <property type="match status" value="1"/>
</dbReference>
<reference evidence="3 4" key="1">
    <citation type="submission" date="2015-10" db="EMBL/GenBank/DDBJ databases">
        <title>Butyribacter intestini gen. nov., sp. nov., a butyric acid-producing bacterium of the family Lachnospiraceae isolated from the human faeces.</title>
        <authorList>
            <person name="Zou Y."/>
            <person name="Xue W."/>
            <person name="Luo G."/>
            <person name="Lv M."/>
        </authorList>
    </citation>
    <scope>NUCLEOTIDE SEQUENCE [LARGE SCALE GENOMIC DNA]</scope>
    <source>
        <strain evidence="3 4">TF01-11</strain>
    </source>
</reference>